<protein>
    <submittedName>
        <fullName evidence="2">Uncharacterized protein</fullName>
    </submittedName>
</protein>
<keyword evidence="1" id="KW-1133">Transmembrane helix</keyword>
<proteinExistence type="predicted"/>
<accession>A0AAW8TZJ1</accession>
<dbReference type="AlphaFoldDB" id="A0AAW8TZJ1"/>
<organism evidence="2 3">
    <name type="scientific">Enterococcus asini</name>
    <dbReference type="NCBI Taxonomy" id="57732"/>
    <lineage>
        <taxon>Bacteria</taxon>
        <taxon>Bacillati</taxon>
        <taxon>Bacillota</taxon>
        <taxon>Bacilli</taxon>
        <taxon>Lactobacillales</taxon>
        <taxon>Enterococcaceae</taxon>
        <taxon>Enterococcus</taxon>
    </lineage>
</organism>
<dbReference type="RefSeq" id="WP_303219257.1">
    <property type="nucleotide sequence ID" value="NZ_CAUGVL010000047.1"/>
</dbReference>
<evidence type="ECO:0000313" key="3">
    <source>
        <dbReference type="Proteomes" id="UP001256711"/>
    </source>
</evidence>
<dbReference type="EMBL" id="JARQBJ010000005">
    <property type="protein sequence ID" value="MDT2811124.1"/>
    <property type="molecule type" value="Genomic_DNA"/>
</dbReference>
<sequence length="123" mass="13749">MKVTLMRNTGFFAMGSPLTVKANGQKSLLFQNQEQVLELPDTGTQRIQVGFSLLKSQPYELSNQHDVTLEVTMNPAFLWVYVLLFALLLVASQGIVPLVAGLVLYLLIMYRLCGRAYLIKEVA</sequence>
<name>A0AAW8TZJ1_9ENTE</name>
<keyword evidence="1" id="KW-0812">Transmembrane</keyword>
<feature type="transmembrane region" description="Helical" evidence="1">
    <location>
        <begin position="78"/>
        <end position="108"/>
    </location>
</feature>
<keyword evidence="1" id="KW-0472">Membrane</keyword>
<evidence type="ECO:0000313" key="2">
    <source>
        <dbReference type="EMBL" id="MDT2811124.1"/>
    </source>
</evidence>
<dbReference type="Proteomes" id="UP001256711">
    <property type="component" value="Unassembled WGS sequence"/>
</dbReference>
<gene>
    <name evidence="2" type="ORF">P7H43_11605</name>
</gene>
<evidence type="ECO:0000256" key="1">
    <source>
        <dbReference type="SAM" id="Phobius"/>
    </source>
</evidence>
<reference evidence="2" key="1">
    <citation type="submission" date="2023-03" db="EMBL/GenBank/DDBJ databases">
        <authorList>
            <person name="Shen W."/>
            <person name="Cai J."/>
        </authorList>
    </citation>
    <scope>NUCLEOTIDE SEQUENCE</scope>
    <source>
        <strain evidence="2">B226-2</strain>
    </source>
</reference>
<comment type="caution">
    <text evidence="2">The sequence shown here is derived from an EMBL/GenBank/DDBJ whole genome shotgun (WGS) entry which is preliminary data.</text>
</comment>